<sequence length="61" mass="6680">MSQDDADATERDPDVTRVRPLDTATAGREEWSNTTPTDAGDSLFGPMRTEGHEDEAARSRS</sequence>
<evidence type="ECO:0000313" key="3">
    <source>
        <dbReference type="Proteomes" id="UP000199079"/>
    </source>
</evidence>
<organism evidence="2 3">
    <name type="scientific">Halopenitus persicus</name>
    <dbReference type="NCBI Taxonomy" id="1048396"/>
    <lineage>
        <taxon>Archaea</taxon>
        <taxon>Methanobacteriati</taxon>
        <taxon>Methanobacteriota</taxon>
        <taxon>Stenosarchaea group</taxon>
        <taxon>Halobacteria</taxon>
        <taxon>Halobacteriales</taxon>
        <taxon>Haloferacaceae</taxon>
        <taxon>Halopenitus</taxon>
    </lineage>
</organism>
<gene>
    <name evidence="2" type="ORF">SAMN05216564_101270</name>
</gene>
<proteinExistence type="predicted"/>
<dbReference type="Proteomes" id="UP000199079">
    <property type="component" value="Unassembled WGS sequence"/>
</dbReference>
<name>A0A1H3E3L9_9EURY</name>
<dbReference type="EMBL" id="FNPC01000001">
    <property type="protein sequence ID" value="SDX73207.1"/>
    <property type="molecule type" value="Genomic_DNA"/>
</dbReference>
<feature type="compositionally biased region" description="Basic and acidic residues" evidence="1">
    <location>
        <begin position="8"/>
        <end position="20"/>
    </location>
</feature>
<keyword evidence="3" id="KW-1185">Reference proteome</keyword>
<dbReference type="OrthoDB" id="87832at2157"/>
<evidence type="ECO:0000256" key="1">
    <source>
        <dbReference type="SAM" id="MobiDB-lite"/>
    </source>
</evidence>
<accession>A0A1H3E3L9</accession>
<reference evidence="3" key="1">
    <citation type="submission" date="2016-10" db="EMBL/GenBank/DDBJ databases">
        <authorList>
            <person name="Varghese N."/>
            <person name="Submissions S."/>
        </authorList>
    </citation>
    <scope>NUCLEOTIDE SEQUENCE [LARGE SCALE GENOMIC DNA]</scope>
    <source>
        <strain evidence="3">DC30,IBRC 10041,KCTC 4046</strain>
    </source>
</reference>
<feature type="region of interest" description="Disordered" evidence="1">
    <location>
        <begin position="1"/>
        <end position="61"/>
    </location>
</feature>
<protein>
    <submittedName>
        <fullName evidence="2">Uncharacterized protein</fullName>
    </submittedName>
</protein>
<dbReference type="AlphaFoldDB" id="A0A1H3E3L9"/>
<evidence type="ECO:0000313" key="2">
    <source>
        <dbReference type="EMBL" id="SDX73207.1"/>
    </source>
</evidence>
<dbReference type="RefSeq" id="WP_176819409.1">
    <property type="nucleotide sequence ID" value="NZ_FNPC01000001.1"/>
</dbReference>
<feature type="compositionally biased region" description="Basic and acidic residues" evidence="1">
    <location>
        <begin position="49"/>
        <end position="61"/>
    </location>
</feature>